<dbReference type="KEGG" id="blac:94348283"/>
<reference evidence="2 3" key="1">
    <citation type="journal article" date="2021" name="Genome Biol.">
        <title>AFLAP: assembly-free linkage analysis pipeline using k-mers from genome sequencing data.</title>
        <authorList>
            <person name="Fletcher K."/>
            <person name="Zhang L."/>
            <person name="Gil J."/>
            <person name="Han R."/>
            <person name="Cavanaugh K."/>
            <person name="Michelmore R."/>
        </authorList>
    </citation>
    <scope>NUCLEOTIDE SEQUENCE [LARGE SCALE GENOMIC DNA]</scope>
    <source>
        <strain evidence="2 3">SF5</strain>
    </source>
</reference>
<name>A0A976FIY0_BRELC</name>
<dbReference type="EMBL" id="SHOA02000006">
    <property type="protein sequence ID" value="TDH67416.1"/>
    <property type="molecule type" value="Genomic_DNA"/>
</dbReference>
<comment type="caution">
    <text evidence="2">The sequence shown here is derived from an EMBL/GenBank/DDBJ whole genome shotgun (WGS) entry which is preliminary data.</text>
</comment>
<dbReference type="Proteomes" id="UP000294530">
    <property type="component" value="Unassembled WGS sequence"/>
</dbReference>
<proteinExistence type="predicted"/>
<evidence type="ECO:0000256" key="1">
    <source>
        <dbReference type="SAM" id="MobiDB-lite"/>
    </source>
</evidence>
<dbReference type="GeneID" id="94348283"/>
<feature type="compositionally biased region" description="Basic residues" evidence="1">
    <location>
        <begin position="224"/>
        <end position="233"/>
    </location>
</feature>
<sequence length="233" mass="25848">MVRSTSKGFTSCSVRRLMLLAVFALSACVATLSTGPNTVTRSSYRHLKELPDTTSSALSENRINSYYDSLKAIAQQLEVGILTAVGNLLSVLLGPIGRLSPKAEFEMIVSKVSSSLDQSVEIDYYDKLFEKLLNIYGEPDLEKLIKTPDLGNEPILSAMKIRLHLWKTEHRPGTLRTRLNVKEMPREENSNVNPSVDAMVKVGRKDGGSMATETNTKIKCDKKFRAKPAKTKK</sequence>
<protein>
    <submittedName>
        <fullName evidence="2">Uncharacterized protein</fullName>
    </submittedName>
</protein>
<gene>
    <name evidence="2" type="ORF">CCR75_004526</name>
</gene>
<dbReference type="PROSITE" id="PS51257">
    <property type="entry name" value="PROKAR_LIPOPROTEIN"/>
    <property type="match status" value="1"/>
</dbReference>
<dbReference type="AlphaFoldDB" id="A0A976FIY0"/>
<evidence type="ECO:0000313" key="3">
    <source>
        <dbReference type="Proteomes" id="UP000294530"/>
    </source>
</evidence>
<feature type="region of interest" description="Disordered" evidence="1">
    <location>
        <begin position="203"/>
        <end position="233"/>
    </location>
</feature>
<dbReference type="RefSeq" id="XP_067816915.1">
    <property type="nucleotide sequence ID" value="XM_067962612.1"/>
</dbReference>
<accession>A0A976FIY0</accession>
<organism evidence="2 3">
    <name type="scientific">Bremia lactucae</name>
    <name type="common">Lettuce downy mildew</name>
    <dbReference type="NCBI Taxonomy" id="4779"/>
    <lineage>
        <taxon>Eukaryota</taxon>
        <taxon>Sar</taxon>
        <taxon>Stramenopiles</taxon>
        <taxon>Oomycota</taxon>
        <taxon>Peronosporomycetes</taxon>
        <taxon>Peronosporales</taxon>
        <taxon>Peronosporaceae</taxon>
        <taxon>Bremia</taxon>
    </lineage>
</organism>
<keyword evidence="3" id="KW-1185">Reference proteome</keyword>
<evidence type="ECO:0000313" key="2">
    <source>
        <dbReference type="EMBL" id="TDH67416.1"/>
    </source>
</evidence>